<protein>
    <submittedName>
        <fullName evidence="1">Uncharacterized protein</fullName>
    </submittedName>
</protein>
<name>A0AAV4I520_9GAST</name>
<dbReference type="Proteomes" id="UP000762676">
    <property type="component" value="Unassembled WGS sequence"/>
</dbReference>
<organism evidence="1 2">
    <name type="scientific">Elysia marginata</name>
    <dbReference type="NCBI Taxonomy" id="1093978"/>
    <lineage>
        <taxon>Eukaryota</taxon>
        <taxon>Metazoa</taxon>
        <taxon>Spiralia</taxon>
        <taxon>Lophotrochozoa</taxon>
        <taxon>Mollusca</taxon>
        <taxon>Gastropoda</taxon>
        <taxon>Heterobranchia</taxon>
        <taxon>Euthyneura</taxon>
        <taxon>Panpulmonata</taxon>
        <taxon>Sacoglossa</taxon>
        <taxon>Placobranchoidea</taxon>
        <taxon>Plakobranchidae</taxon>
        <taxon>Elysia</taxon>
    </lineage>
</organism>
<accession>A0AAV4I520</accession>
<comment type="caution">
    <text evidence="1">The sequence shown here is derived from an EMBL/GenBank/DDBJ whole genome shotgun (WGS) entry which is preliminary data.</text>
</comment>
<sequence length="114" mass="12789">MNPCVVYRRDEAGNIRYLGGSYEHHKVGYGKLKAFSSTSVYRPTLCSRCKQSLCCVHWHVRRTKLIVTSTSNLDLLKRLNVWGQKPGVASNLAVFDAIDITKGSDSDTFPLQVL</sequence>
<dbReference type="EMBL" id="BMAT01002360">
    <property type="protein sequence ID" value="GFS05434.1"/>
    <property type="molecule type" value="Genomic_DNA"/>
</dbReference>
<gene>
    <name evidence="1" type="ORF">ElyMa_001200000</name>
</gene>
<reference evidence="1 2" key="1">
    <citation type="journal article" date="2021" name="Elife">
        <title>Chloroplast acquisition without the gene transfer in kleptoplastic sea slugs, Plakobranchus ocellatus.</title>
        <authorList>
            <person name="Maeda T."/>
            <person name="Takahashi S."/>
            <person name="Yoshida T."/>
            <person name="Shimamura S."/>
            <person name="Takaki Y."/>
            <person name="Nagai Y."/>
            <person name="Toyoda A."/>
            <person name="Suzuki Y."/>
            <person name="Arimoto A."/>
            <person name="Ishii H."/>
            <person name="Satoh N."/>
            <person name="Nishiyama T."/>
            <person name="Hasebe M."/>
            <person name="Maruyama T."/>
            <person name="Minagawa J."/>
            <person name="Obokata J."/>
            <person name="Shigenobu S."/>
        </authorList>
    </citation>
    <scope>NUCLEOTIDE SEQUENCE [LARGE SCALE GENOMIC DNA]</scope>
</reference>
<proteinExistence type="predicted"/>
<evidence type="ECO:0000313" key="2">
    <source>
        <dbReference type="Proteomes" id="UP000762676"/>
    </source>
</evidence>
<dbReference type="AlphaFoldDB" id="A0AAV4I520"/>
<evidence type="ECO:0000313" key="1">
    <source>
        <dbReference type="EMBL" id="GFS05434.1"/>
    </source>
</evidence>
<keyword evidence="2" id="KW-1185">Reference proteome</keyword>